<dbReference type="Gene3D" id="3.90.400.10">
    <property type="entry name" value="Oligo-1,6-glucosidase, Domain 2"/>
    <property type="match status" value="1"/>
</dbReference>
<dbReference type="PANTHER" id="PTHR10357">
    <property type="entry name" value="ALPHA-AMYLASE FAMILY MEMBER"/>
    <property type="match status" value="1"/>
</dbReference>
<dbReference type="SMART" id="SM00642">
    <property type="entry name" value="Aamy"/>
    <property type="match status" value="1"/>
</dbReference>
<dbReference type="InterPro" id="IPR013783">
    <property type="entry name" value="Ig-like_fold"/>
</dbReference>
<organism evidence="4 5">
    <name type="scientific">Halobacillus campisalis</name>
    <dbReference type="NCBI Taxonomy" id="435909"/>
    <lineage>
        <taxon>Bacteria</taxon>
        <taxon>Bacillati</taxon>
        <taxon>Bacillota</taxon>
        <taxon>Bacilli</taxon>
        <taxon>Bacillales</taxon>
        <taxon>Bacillaceae</taxon>
        <taxon>Halobacillus</taxon>
    </lineage>
</organism>
<keyword evidence="2" id="KW-0326">Glycosidase</keyword>
<dbReference type="Proteomes" id="UP001596494">
    <property type="component" value="Unassembled WGS sequence"/>
</dbReference>
<dbReference type="InterPro" id="IPR017853">
    <property type="entry name" value="GH"/>
</dbReference>
<keyword evidence="5" id="KW-1185">Reference proteome</keyword>
<dbReference type="Gene3D" id="2.60.40.10">
    <property type="entry name" value="Immunoglobulins"/>
    <property type="match status" value="1"/>
</dbReference>
<dbReference type="CDD" id="cd11338">
    <property type="entry name" value="AmyAc_CMD"/>
    <property type="match status" value="1"/>
</dbReference>
<sequence length="639" mass="75438">MRQQDIFHNSFELKYREPFGAAPKGSNVTLTIDVHNRHNVSRVVLHYIHDKSDEEFTLDMDLYSEEHHYNSFETKLEMPEKPQLVWYYFEVITESETLFYGRINIEESGEGVVYNQVPPSWQITVYDPSYDTPKWWKHATMYQIFPDRFYADGEIDPSKAPKTSLMHSHWENDPYYIRNEEGGVVRWDFFGGNLQGIIKKLDYIKKLGITVIYLNPIFEAESNHRYDTGDYHKIDQLLGTKEDFEELIKEAKKRGMEIMLDGVFSHTGSNSKYFNQRNEYNTLGAYQSKDSFYYPWYKFHKFPDEYDAWWGVGTLPTLNKENKSYQHFLIHDEDSVIKTWQKSGLKHWRLDVADELTDDLIKQIYQQLKKEDKSSVLLGEVWEDASNKSAYGHRRDYFLGGVLDSVMNYPLRDLMLSFIKGEVDAVYLNRRLLTLNEHYPNPYFYALMNMLSSHDVERIKTMLEEFLPDHLSREQLDGIVQAQVKALSLWMYAFPGVPSLYYGDEAGLTGGDDPDNRKPYPWGREEEDLLAWYQSIGTWRNEHQALRTGSWMPHALHDDVFAFERWTENGLDHFGDGANDENLIFLMNRNIEEAIEVTIPVRKGKWQHIDNKRRIFKAQNEELKIKINPSECMLLRHMH</sequence>
<evidence type="ECO:0000259" key="3">
    <source>
        <dbReference type="SMART" id="SM00642"/>
    </source>
</evidence>
<evidence type="ECO:0000313" key="4">
    <source>
        <dbReference type="EMBL" id="MFC7319656.1"/>
    </source>
</evidence>
<name>A0ABW2K0G7_9BACI</name>
<dbReference type="Gene3D" id="2.60.40.1180">
    <property type="entry name" value="Golgi alpha-mannosidase II"/>
    <property type="match status" value="1"/>
</dbReference>
<dbReference type="InterPro" id="IPR013780">
    <property type="entry name" value="Glyco_hydro_b"/>
</dbReference>
<accession>A0ABW2K0G7</accession>
<dbReference type="GO" id="GO:0016787">
    <property type="term" value="F:hydrolase activity"/>
    <property type="evidence" value="ECO:0007669"/>
    <property type="project" value="UniProtKB-KW"/>
</dbReference>
<protein>
    <submittedName>
        <fullName evidence="4">Glycoside hydrolase family 13 protein</fullName>
    </submittedName>
</protein>
<dbReference type="InterPro" id="IPR014756">
    <property type="entry name" value="Ig_E-set"/>
</dbReference>
<dbReference type="CDD" id="cd02857">
    <property type="entry name" value="E_set_CDase_PDE_N"/>
    <property type="match status" value="1"/>
</dbReference>
<proteinExistence type="predicted"/>
<dbReference type="SUPFAM" id="SSF81296">
    <property type="entry name" value="E set domains"/>
    <property type="match status" value="1"/>
</dbReference>
<dbReference type="EMBL" id="JBHTBY010000001">
    <property type="protein sequence ID" value="MFC7319656.1"/>
    <property type="molecule type" value="Genomic_DNA"/>
</dbReference>
<keyword evidence="1 4" id="KW-0378">Hydrolase</keyword>
<dbReference type="InterPro" id="IPR004185">
    <property type="entry name" value="Glyco_hydro_13_lg-like_dom"/>
</dbReference>
<comment type="caution">
    <text evidence="4">The sequence shown here is derived from an EMBL/GenBank/DDBJ whole genome shotgun (WGS) entry which is preliminary data.</text>
</comment>
<gene>
    <name evidence="4" type="ORF">ACFQMN_01990</name>
</gene>
<dbReference type="Gene3D" id="3.20.20.80">
    <property type="entry name" value="Glycosidases"/>
    <property type="match status" value="1"/>
</dbReference>
<dbReference type="Pfam" id="PF00128">
    <property type="entry name" value="Alpha-amylase"/>
    <property type="match status" value="1"/>
</dbReference>
<dbReference type="PANTHER" id="PTHR10357:SF210">
    <property type="entry name" value="MALTODEXTRIN GLUCOSIDASE"/>
    <property type="match status" value="1"/>
</dbReference>
<dbReference type="RefSeq" id="WP_289215444.1">
    <property type="nucleotide sequence ID" value="NZ_JAPVRC010000003.1"/>
</dbReference>
<evidence type="ECO:0000256" key="1">
    <source>
        <dbReference type="ARBA" id="ARBA00022801"/>
    </source>
</evidence>
<feature type="domain" description="Glycosyl hydrolase family 13 catalytic" evidence="3">
    <location>
        <begin position="143"/>
        <end position="540"/>
    </location>
</feature>
<evidence type="ECO:0000313" key="5">
    <source>
        <dbReference type="Proteomes" id="UP001596494"/>
    </source>
</evidence>
<evidence type="ECO:0000256" key="2">
    <source>
        <dbReference type="ARBA" id="ARBA00023295"/>
    </source>
</evidence>
<reference evidence="5" key="1">
    <citation type="journal article" date="2019" name="Int. J. Syst. Evol. Microbiol.">
        <title>The Global Catalogue of Microorganisms (GCM) 10K type strain sequencing project: providing services to taxonomists for standard genome sequencing and annotation.</title>
        <authorList>
            <consortium name="The Broad Institute Genomics Platform"/>
            <consortium name="The Broad Institute Genome Sequencing Center for Infectious Disease"/>
            <person name="Wu L."/>
            <person name="Ma J."/>
        </authorList>
    </citation>
    <scope>NUCLEOTIDE SEQUENCE [LARGE SCALE GENOMIC DNA]</scope>
    <source>
        <strain evidence="5">CCUG 73951</strain>
    </source>
</reference>
<dbReference type="SUPFAM" id="SSF51445">
    <property type="entry name" value="(Trans)glycosidases"/>
    <property type="match status" value="1"/>
</dbReference>
<dbReference type="InterPro" id="IPR006047">
    <property type="entry name" value="GH13_cat_dom"/>
</dbReference>
<dbReference type="InterPro" id="IPR045857">
    <property type="entry name" value="O16G_dom_2"/>
</dbReference>